<dbReference type="GO" id="GO:0016121">
    <property type="term" value="P:carotene catabolic process"/>
    <property type="evidence" value="ECO:0007669"/>
    <property type="project" value="TreeGrafter"/>
</dbReference>
<reference evidence="7" key="1">
    <citation type="submission" date="2016-10" db="EMBL/GenBank/DDBJ databases">
        <authorList>
            <person name="Varghese N."/>
            <person name="Submissions S."/>
        </authorList>
    </citation>
    <scope>NUCLEOTIDE SEQUENCE [LARGE SCALE GENOMIC DNA]</scope>
    <source>
        <strain evidence="7">IBRC-M 10760</strain>
    </source>
</reference>
<sequence>MSRSTAAQLGFRTLTEERVEESLPVSGTVPAWLSGTLIRNGPGRFDAGGDVNHWFDGLAMLRRYSFEDGEIEYTNRFLRTEAHDRAEAGEPTRQFATGASGLSELRRWIRALGPPEPTDNANVHLARIGDRFVAQTEVPRWIEFDPHTLETVGEFSFEDGVSTQMATAHFVVDDHRGESVGYGLSFGRRTEYYVYRVPHGSDQREVIGRVTAEGPGYVHDIAVTPNHVVLLEPPLHIDVLRGLAPWTEGFAGMLSYDADAGTRIVVLDRETGEIVADPTVDPFFVFHHVNAFERDGTVVLDLVAFEDADIVDALALEELRSGGFAGAPDGHLYRYRVDPRTGEVADDRRHPGGIELPTVPPAVRTKPYRYAYGQATDRAGANGLVKVDAEAGTATEWWEDGTYVEEPRMVQRPDGDAEDEGVVLAPALDTDAERTYLLVFDAETLQLRARARLPHAVPFGFHGRYFPDL</sequence>
<evidence type="ECO:0000313" key="6">
    <source>
        <dbReference type="EMBL" id="SDF53489.1"/>
    </source>
</evidence>
<dbReference type="OrthoDB" id="199596at2157"/>
<evidence type="ECO:0000313" key="7">
    <source>
        <dbReference type="Proteomes" id="UP000199076"/>
    </source>
</evidence>
<dbReference type="GO" id="GO:0010436">
    <property type="term" value="F:carotenoid dioxygenase activity"/>
    <property type="evidence" value="ECO:0007669"/>
    <property type="project" value="TreeGrafter"/>
</dbReference>
<dbReference type="EMBL" id="FNBK01000007">
    <property type="protein sequence ID" value="SDF53489.1"/>
    <property type="molecule type" value="Genomic_DNA"/>
</dbReference>
<evidence type="ECO:0000256" key="5">
    <source>
        <dbReference type="ARBA" id="ARBA00023004"/>
    </source>
</evidence>
<comment type="similarity">
    <text evidence="2">Belongs to the carotenoid oxygenase family.</text>
</comment>
<evidence type="ECO:0000256" key="1">
    <source>
        <dbReference type="ARBA" id="ARBA00001954"/>
    </source>
</evidence>
<dbReference type="GO" id="GO:0046872">
    <property type="term" value="F:metal ion binding"/>
    <property type="evidence" value="ECO:0007669"/>
    <property type="project" value="UniProtKB-KW"/>
</dbReference>
<keyword evidence="3" id="KW-0479">Metal-binding</keyword>
<dbReference type="RefSeq" id="WP_092691511.1">
    <property type="nucleotide sequence ID" value="NZ_FNBK01000007.1"/>
</dbReference>
<keyword evidence="7" id="KW-1185">Reference proteome</keyword>
<evidence type="ECO:0000256" key="4">
    <source>
        <dbReference type="ARBA" id="ARBA00023002"/>
    </source>
</evidence>
<dbReference type="STRING" id="660518.SAMN05216218_10739"/>
<dbReference type="AlphaFoldDB" id="A0A1G7LWZ8"/>
<keyword evidence="4" id="KW-0560">Oxidoreductase</keyword>
<dbReference type="PANTHER" id="PTHR10543:SF24">
    <property type="entry name" value="CAROTENOID ISOMEROOXYGENASE"/>
    <property type="match status" value="1"/>
</dbReference>
<keyword evidence="5" id="KW-0408">Iron</keyword>
<dbReference type="Pfam" id="PF03055">
    <property type="entry name" value="RPE65"/>
    <property type="match status" value="1"/>
</dbReference>
<accession>A0A1G7LWZ8</accession>
<name>A0A1G7LWZ8_9EURY</name>
<keyword evidence="6" id="KW-0223">Dioxygenase</keyword>
<comment type="cofactor">
    <cofactor evidence="1">
        <name>Fe(2+)</name>
        <dbReference type="ChEBI" id="CHEBI:29033"/>
    </cofactor>
</comment>
<proteinExistence type="inferred from homology"/>
<dbReference type="PANTHER" id="PTHR10543">
    <property type="entry name" value="BETA-CAROTENE DIOXYGENASE"/>
    <property type="match status" value="1"/>
</dbReference>
<evidence type="ECO:0000256" key="3">
    <source>
        <dbReference type="ARBA" id="ARBA00022723"/>
    </source>
</evidence>
<evidence type="ECO:0000256" key="2">
    <source>
        <dbReference type="ARBA" id="ARBA00006787"/>
    </source>
</evidence>
<organism evidence="6 7">
    <name type="scientific">Halorientalis regularis</name>
    <dbReference type="NCBI Taxonomy" id="660518"/>
    <lineage>
        <taxon>Archaea</taxon>
        <taxon>Methanobacteriati</taxon>
        <taxon>Methanobacteriota</taxon>
        <taxon>Stenosarchaea group</taxon>
        <taxon>Halobacteria</taxon>
        <taxon>Halobacteriales</taxon>
        <taxon>Haloarculaceae</taxon>
        <taxon>Halorientalis</taxon>
    </lineage>
</organism>
<dbReference type="InterPro" id="IPR004294">
    <property type="entry name" value="Carotenoid_Oase"/>
</dbReference>
<protein>
    <submittedName>
        <fullName evidence="6">Carotenoid cleavage dioxygenase</fullName>
    </submittedName>
</protein>
<dbReference type="Proteomes" id="UP000199076">
    <property type="component" value="Unassembled WGS sequence"/>
</dbReference>
<gene>
    <name evidence="6" type="ORF">SAMN05216218_10739</name>
</gene>